<dbReference type="Proteomes" id="UP001151760">
    <property type="component" value="Unassembled WGS sequence"/>
</dbReference>
<gene>
    <name evidence="2" type="ORF">Tco_1122876</name>
</gene>
<dbReference type="PROSITE" id="PS50013">
    <property type="entry name" value="CHROMO_2"/>
    <property type="match status" value="1"/>
</dbReference>
<keyword evidence="3" id="KW-1185">Reference proteome</keyword>
<dbReference type="InterPro" id="IPR000953">
    <property type="entry name" value="Chromo/chromo_shadow_dom"/>
</dbReference>
<evidence type="ECO:0000313" key="2">
    <source>
        <dbReference type="EMBL" id="GJU06446.1"/>
    </source>
</evidence>
<reference evidence="2" key="2">
    <citation type="submission" date="2022-01" db="EMBL/GenBank/DDBJ databases">
        <authorList>
            <person name="Yamashiro T."/>
            <person name="Shiraishi A."/>
            <person name="Satake H."/>
            <person name="Nakayama K."/>
        </authorList>
    </citation>
    <scope>NUCLEOTIDE SEQUENCE</scope>
</reference>
<organism evidence="2 3">
    <name type="scientific">Tanacetum coccineum</name>
    <dbReference type="NCBI Taxonomy" id="301880"/>
    <lineage>
        <taxon>Eukaryota</taxon>
        <taxon>Viridiplantae</taxon>
        <taxon>Streptophyta</taxon>
        <taxon>Embryophyta</taxon>
        <taxon>Tracheophyta</taxon>
        <taxon>Spermatophyta</taxon>
        <taxon>Magnoliopsida</taxon>
        <taxon>eudicotyledons</taxon>
        <taxon>Gunneridae</taxon>
        <taxon>Pentapetalae</taxon>
        <taxon>asterids</taxon>
        <taxon>campanulids</taxon>
        <taxon>Asterales</taxon>
        <taxon>Asteraceae</taxon>
        <taxon>Asteroideae</taxon>
        <taxon>Anthemideae</taxon>
        <taxon>Anthemidinae</taxon>
        <taxon>Tanacetum</taxon>
    </lineage>
</organism>
<feature type="domain" description="Chromo" evidence="1">
    <location>
        <begin position="124"/>
        <end position="174"/>
    </location>
</feature>
<dbReference type="InterPro" id="IPR023780">
    <property type="entry name" value="Chromo_domain"/>
</dbReference>
<dbReference type="CDD" id="cd00024">
    <property type="entry name" value="CD_CSD"/>
    <property type="match status" value="1"/>
</dbReference>
<dbReference type="Pfam" id="PF00385">
    <property type="entry name" value="Chromo"/>
    <property type="match status" value="1"/>
</dbReference>
<evidence type="ECO:0000259" key="1">
    <source>
        <dbReference type="PROSITE" id="PS50013"/>
    </source>
</evidence>
<sequence>MTLTFKYHRGLKDVVAADALSRKVLVMRTERHSTSTALMTEALVLIFDSSRFRQKRYGQEIGMTNIMSVEFAYYNSGLLSVSIKMRSFRDVVWSSSPGKSLRKSDSSEELRRQASSWRIFLLRKEPESILDRQDRVMRNKTIPFVKILWRNHPEREATWETEESIRTSYPHFLP</sequence>
<dbReference type="InterPro" id="IPR016197">
    <property type="entry name" value="Chromo-like_dom_sf"/>
</dbReference>
<dbReference type="SUPFAM" id="SSF54160">
    <property type="entry name" value="Chromo domain-like"/>
    <property type="match status" value="1"/>
</dbReference>
<reference evidence="2" key="1">
    <citation type="journal article" date="2022" name="Int. J. Mol. Sci.">
        <title>Draft Genome of Tanacetum Coccineum: Genomic Comparison of Closely Related Tanacetum-Family Plants.</title>
        <authorList>
            <person name="Yamashiro T."/>
            <person name="Shiraishi A."/>
            <person name="Nakayama K."/>
            <person name="Satake H."/>
        </authorList>
    </citation>
    <scope>NUCLEOTIDE SEQUENCE</scope>
</reference>
<proteinExistence type="predicted"/>
<accession>A0ABQ5J1R3</accession>
<protein>
    <submittedName>
        <fullName evidence="2">DNA/RNA polymerases superfamily protein</fullName>
    </submittedName>
</protein>
<evidence type="ECO:0000313" key="3">
    <source>
        <dbReference type="Proteomes" id="UP001151760"/>
    </source>
</evidence>
<name>A0ABQ5J1R3_9ASTR</name>
<comment type="caution">
    <text evidence="2">The sequence shown here is derived from an EMBL/GenBank/DDBJ whole genome shotgun (WGS) entry which is preliminary data.</text>
</comment>
<dbReference type="EMBL" id="BQNB010021442">
    <property type="protein sequence ID" value="GJU06446.1"/>
    <property type="molecule type" value="Genomic_DNA"/>
</dbReference>